<accession>A0ABX5LPR4</accession>
<proteinExistence type="predicted"/>
<dbReference type="CDD" id="cd01288">
    <property type="entry name" value="FabZ"/>
    <property type="match status" value="1"/>
</dbReference>
<dbReference type="Proteomes" id="UP000245523">
    <property type="component" value="Unassembled WGS sequence"/>
</dbReference>
<dbReference type="Gene3D" id="3.10.129.10">
    <property type="entry name" value="Hotdog Thioesterase"/>
    <property type="match status" value="1"/>
</dbReference>
<gene>
    <name evidence="2" type="ORF">B0H50_1066</name>
</gene>
<keyword evidence="3" id="KW-1185">Reference proteome</keyword>
<evidence type="ECO:0000256" key="1">
    <source>
        <dbReference type="ARBA" id="ARBA00023239"/>
    </source>
</evidence>
<dbReference type="EMBL" id="QGHD01000006">
    <property type="protein sequence ID" value="PWL03350.1"/>
    <property type="molecule type" value="Genomic_DNA"/>
</dbReference>
<organism evidence="2 3">
    <name type="scientific">Hallerella porci</name>
    <dbReference type="NCBI Taxonomy" id="1945871"/>
    <lineage>
        <taxon>Bacteria</taxon>
        <taxon>Pseudomonadati</taxon>
        <taxon>Fibrobacterota</taxon>
        <taxon>Fibrobacteria</taxon>
        <taxon>Fibrobacterales</taxon>
        <taxon>Fibrobacteraceae</taxon>
        <taxon>Hallerella</taxon>
    </lineage>
</organism>
<dbReference type="NCBIfam" id="NF000582">
    <property type="entry name" value="PRK00006.1"/>
    <property type="match status" value="1"/>
</dbReference>
<evidence type="ECO:0000313" key="3">
    <source>
        <dbReference type="Proteomes" id="UP000245523"/>
    </source>
</evidence>
<dbReference type="PANTHER" id="PTHR30272">
    <property type="entry name" value="3-HYDROXYACYL-[ACYL-CARRIER-PROTEIN] DEHYDRATASE"/>
    <property type="match status" value="1"/>
</dbReference>
<dbReference type="PANTHER" id="PTHR30272:SF1">
    <property type="entry name" value="3-HYDROXYACYL-[ACYL-CARRIER-PROTEIN] DEHYDRATASE"/>
    <property type="match status" value="1"/>
</dbReference>
<dbReference type="SUPFAM" id="SSF54637">
    <property type="entry name" value="Thioesterase/thiol ester dehydrase-isomerase"/>
    <property type="match status" value="1"/>
</dbReference>
<dbReference type="RefSeq" id="WP_106197243.1">
    <property type="nucleotide sequence ID" value="NZ_JAXEIU010000029.1"/>
</dbReference>
<evidence type="ECO:0000313" key="2">
    <source>
        <dbReference type="EMBL" id="PWL03350.1"/>
    </source>
</evidence>
<dbReference type="InterPro" id="IPR013114">
    <property type="entry name" value="FabA_FabZ"/>
</dbReference>
<protein>
    <submittedName>
        <fullName evidence="2">3-hydroxyacyl-[acyl-carrier-protein] dehydratase</fullName>
    </submittedName>
</protein>
<dbReference type="Pfam" id="PF07977">
    <property type="entry name" value="FabA"/>
    <property type="match status" value="1"/>
</dbReference>
<reference evidence="2 3" key="1">
    <citation type="submission" date="2018-05" db="EMBL/GenBank/DDBJ databases">
        <title>Animal gut microbial communities from fecal samples from Wisconsin, USA.</title>
        <authorList>
            <person name="Neumann A."/>
        </authorList>
    </citation>
    <scope>NUCLEOTIDE SEQUENCE [LARGE SCALE GENOMIC DNA]</scope>
    <source>
        <strain evidence="2 3">UWS4</strain>
    </source>
</reference>
<sequence>MMNIYEISERIAQRPPFQMVEKVLELVPNESATGIKNVSVNEPYFMGHFPGAPIMPGVLIVESCAQLCSLVIEKKPEDLEKNLYVLLKIDGFKFVKPVIPGDQLEMTVTKTKGGGVLVGFNCVVKVNGVVHAKGDLTFTTVPKENLGK</sequence>
<dbReference type="InterPro" id="IPR029069">
    <property type="entry name" value="HotDog_dom_sf"/>
</dbReference>
<name>A0ABX5LPR4_9BACT</name>
<comment type="caution">
    <text evidence="2">The sequence shown here is derived from an EMBL/GenBank/DDBJ whole genome shotgun (WGS) entry which is preliminary data.</text>
</comment>
<keyword evidence="1" id="KW-0456">Lyase</keyword>